<gene>
    <name evidence="2" type="ordered locus">MTR_7g096030</name>
</gene>
<keyword evidence="4" id="KW-1185">Reference proteome</keyword>
<evidence type="ECO:0000313" key="3">
    <source>
        <dbReference type="EnsemblPlants" id="KEH23847"/>
    </source>
</evidence>
<evidence type="ECO:0000313" key="4">
    <source>
        <dbReference type="Proteomes" id="UP000002051"/>
    </source>
</evidence>
<dbReference type="Proteomes" id="UP000002051">
    <property type="component" value="Unassembled WGS sequence"/>
</dbReference>
<proteinExistence type="predicted"/>
<reference evidence="2 4" key="2">
    <citation type="journal article" date="2014" name="BMC Genomics">
        <title>An improved genome release (version Mt4.0) for the model legume Medicago truncatula.</title>
        <authorList>
            <person name="Tang H."/>
            <person name="Krishnakumar V."/>
            <person name="Bidwell S."/>
            <person name="Rosen B."/>
            <person name="Chan A."/>
            <person name="Zhou S."/>
            <person name="Gentzbittel L."/>
            <person name="Childs K.L."/>
            <person name="Yandell M."/>
            <person name="Gundlach H."/>
            <person name="Mayer K.F."/>
            <person name="Schwartz D.C."/>
            <person name="Town C.D."/>
        </authorList>
    </citation>
    <scope>GENOME REANNOTATION</scope>
    <source>
        <strain evidence="2">A17</strain>
        <strain evidence="3 4">cv. Jemalong A17</strain>
    </source>
</reference>
<evidence type="ECO:0000313" key="2">
    <source>
        <dbReference type="EMBL" id="KEH23847.1"/>
    </source>
</evidence>
<reference evidence="3" key="3">
    <citation type="submission" date="2015-04" db="UniProtKB">
        <authorList>
            <consortium name="EnsemblPlants"/>
        </authorList>
    </citation>
    <scope>IDENTIFICATION</scope>
    <source>
        <strain evidence="3">cv. Jemalong A17</strain>
    </source>
</reference>
<organism evidence="2 4">
    <name type="scientific">Medicago truncatula</name>
    <name type="common">Barrel medic</name>
    <name type="synonym">Medicago tribuloides</name>
    <dbReference type="NCBI Taxonomy" id="3880"/>
    <lineage>
        <taxon>Eukaryota</taxon>
        <taxon>Viridiplantae</taxon>
        <taxon>Streptophyta</taxon>
        <taxon>Embryophyta</taxon>
        <taxon>Tracheophyta</taxon>
        <taxon>Spermatophyta</taxon>
        <taxon>Magnoliopsida</taxon>
        <taxon>eudicotyledons</taxon>
        <taxon>Gunneridae</taxon>
        <taxon>Pentapetalae</taxon>
        <taxon>rosids</taxon>
        <taxon>fabids</taxon>
        <taxon>Fabales</taxon>
        <taxon>Fabaceae</taxon>
        <taxon>Papilionoideae</taxon>
        <taxon>50 kb inversion clade</taxon>
        <taxon>NPAAA clade</taxon>
        <taxon>Hologalegina</taxon>
        <taxon>IRL clade</taxon>
        <taxon>Trifolieae</taxon>
        <taxon>Medicago</taxon>
    </lineage>
</organism>
<sequence length="132" mass="15170">MQIIELFPNPWFFIKTTSKTSYFANQEVIKFEQGKEMKREENVKRNKMGEEDNVKREMGQRRSSHRSCVGDDSPSDHHLTLCACNKTSLITLKDSQQRPLLKRKWNAGRVGSSIRGTKSLAIGPANKENYLP</sequence>
<feature type="region of interest" description="Disordered" evidence="1">
    <location>
        <begin position="37"/>
        <end position="75"/>
    </location>
</feature>
<dbReference type="AlphaFoldDB" id="A0A072U2D1"/>
<evidence type="ECO:0000256" key="1">
    <source>
        <dbReference type="SAM" id="MobiDB-lite"/>
    </source>
</evidence>
<protein>
    <submittedName>
        <fullName evidence="2 3">Uncharacterized protein</fullName>
    </submittedName>
</protein>
<dbReference type="HOGENOM" id="CLU_1920236_0_0_1"/>
<dbReference type="EMBL" id="CM001223">
    <property type="protein sequence ID" value="KEH23847.1"/>
    <property type="molecule type" value="Genomic_DNA"/>
</dbReference>
<reference evidence="2 4" key="1">
    <citation type="journal article" date="2011" name="Nature">
        <title>The Medicago genome provides insight into the evolution of rhizobial symbioses.</title>
        <authorList>
            <person name="Young N.D."/>
            <person name="Debelle F."/>
            <person name="Oldroyd G.E."/>
            <person name="Geurts R."/>
            <person name="Cannon S.B."/>
            <person name="Udvardi M.K."/>
            <person name="Benedito V.A."/>
            <person name="Mayer K.F."/>
            <person name="Gouzy J."/>
            <person name="Schoof H."/>
            <person name="Van de Peer Y."/>
            <person name="Proost S."/>
            <person name="Cook D.R."/>
            <person name="Meyers B.C."/>
            <person name="Spannagl M."/>
            <person name="Cheung F."/>
            <person name="De Mita S."/>
            <person name="Krishnakumar V."/>
            <person name="Gundlach H."/>
            <person name="Zhou S."/>
            <person name="Mudge J."/>
            <person name="Bharti A.K."/>
            <person name="Murray J.D."/>
            <person name="Naoumkina M.A."/>
            <person name="Rosen B."/>
            <person name="Silverstein K.A."/>
            <person name="Tang H."/>
            <person name="Rombauts S."/>
            <person name="Zhao P.X."/>
            <person name="Zhou P."/>
            <person name="Barbe V."/>
            <person name="Bardou P."/>
            <person name="Bechner M."/>
            <person name="Bellec A."/>
            <person name="Berger A."/>
            <person name="Berges H."/>
            <person name="Bidwell S."/>
            <person name="Bisseling T."/>
            <person name="Choisne N."/>
            <person name="Couloux A."/>
            <person name="Denny R."/>
            <person name="Deshpande S."/>
            <person name="Dai X."/>
            <person name="Doyle J.J."/>
            <person name="Dudez A.M."/>
            <person name="Farmer A.D."/>
            <person name="Fouteau S."/>
            <person name="Franken C."/>
            <person name="Gibelin C."/>
            <person name="Gish J."/>
            <person name="Goldstein S."/>
            <person name="Gonzalez A.J."/>
            <person name="Green P.J."/>
            <person name="Hallab A."/>
            <person name="Hartog M."/>
            <person name="Hua A."/>
            <person name="Humphray S.J."/>
            <person name="Jeong D.H."/>
            <person name="Jing Y."/>
            <person name="Jocker A."/>
            <person name="Kenton S.M."/>
            <person name="Kim D.J."/>
            <person name="Klee K."/>
            <person name="Lai H."/>
            <person name="Lang C."/>
            <person name="Lin S."/>
            <person name="Macmil S.L."/>
            <person name="Magdelenat G."/>
            <person name="Matthews L."/>
            <person name="McCorrison J."/>
            <person name="Monaghan E.L."/>
            <person name="Mun J.H."/>
            <person name="Najar F.Z."/>
            <person name="Nicholson C."/>
            <person name="Noirot C."/>
            <person name="O'Bleness M."/>
            <person name="Paule C.R."/>
            <person name="Poulain J."/>
            <person name="Prion F."/>
            <person name="Qin B."/>
            <person name="Qu C."/>
            <person name="Retzel E.F."/>
            <person name="Riddle C."/>
            <person name="Sallet E."/>
            <person name="Samain S."/>
            <person name="Samson N."/>
            <person name="Sanders I."/>
            <person name="Saurat O."/>
            <person name="Scarpelli C."/>
            <person name="Schiex T."/>
            <person name="Segurens B."/>
            <person name="Severin A.J."/>
            <person name="Sherrier D.J."/>
            <person name="Shi R."/>
            <person name="Sims S."/>
            <person name="Singer S.R."/>
            <person name="Sinharoy S."/>
            <person name="Sterck L."/>
            <person name="Viollet A."/>
            <person name="Wang B.B."/>
            <person name="Wang K."/>
            <person name="Wang M."/>
            <person name="Wang X."/>
            <person name="Warfsmann J."/>
            <person name="Weissenbach J."/>
            <person name="White D.D."/>
            <person name="White J.D."/>
            <person name="Wiley G.B."/>
            <person name="Wincker P."/>
            <person name="Xing Y."/>
            <person name="Yang L."/>
            <person name="Yao Z."/>
            <person name="Ying F."/>
            <person name="Zhai J."/>
            <person name="Zhou L."/>
            <person name="Zuber A."/>
            <person name="Denarie J."/>
            <person name="Dixon R.A."/>
            <person name="May G.D."/>
            <person name="Schwartz D.C."/>
            <person name="Rogers J."/>
            <person name="Quetier F."/>
            <person name="Town C.D."/>
            <person name="Roe B.A."/>
        </authorList>
    </citation>
    <scope>NUCLEOTIDE SEQUENCE [LARGE SCALE GENOMIC DNA]</scope>
    <source>
        <strain evidence="2">A17</strain>
        <strain evidence="3 4">cv. Jemalong A17</strain>
    </source>
</reference>
<feature type="compositionally biased region" description="Basic and acidic residues" evidence="1">
    <location>
        <begin position="37"/>
        <end position="60"/>
    </location>
</feature>
<accession>A0A072U2D1</accession>
<dbReference type="EnsemblPlants" id="KEH23847">
    <property type="protein sequence ID" value="KEH23847"/>
    <property type="gene ID" value="MTR_7g096030"/>
</dbReference>
<name>A0A072U2D1_MEDTR</name>